<dbReference type="Proteomes" id="UP000266723">
    <property type="component" value="Unassembled WGS sequence"/>
</dbReference>
<comment type="subcellular location">
    <subcellularLocation>
        <location evidence="9">Cytoplasmic vesicle</location>
        <location evidence="9">COPII-coated vesicle membrane</location>
        <topology evidence="9">Peripheral membrane protein</topology>
        <orientation evidence="9">Cytoplasmic side</orientation>
    </subcellularLocation>
    <subcellularLocation>
        <location evidence="9">Endoplasmic reticulum membrane</location>
        <topology evidence="9">Peripheral membrane protein</topology>
        <orientation evidence="9">Cytoplasmic side</orientation>
    </subcellularLocation>
</comment>
<dbReference type="EMBL" id="QGKV02002055">
    <property type="protein sequence ID" value="KAF3498084.1"/>
    <property type="molecule type" value="Genomic_DNA"/>
</dbReference>
<comment type="caution">
    <text evidence="15">The sequence shown here is derived from an EMBL/GenBank/DDBJ whole genome shotgun (WGS) entry which is preliminary data.</text>
</comment>
<keyword evidence="1 9" id="KW-0813">Transport</keyword>
<keyword evidence="7 9" id="KW-0472">Membrane</keyword>
<dbReference type="InterPro" id="IPR014729">
    <property type="entry name" value="Rossmann-like_a/b/a_fold"/>
</dbReference>
<keyword evidence="2 9" id="KW-0479">Metal-binding</keyword>
<dbReference type="InterPro" id="IPR036465">
    <property type="entry name" value="vWFA_dom_sf"/>
</dbReference>
<dbReference type="PANTHER" id="PTHR11141">
    <property type="entry name" value="PROTEIN TRANSPORT PROTEIN SEC23"/>
    <property type="match status" value="1"/>
</dbReference>
<keyword evidence="5 9" id="KW-0931">ER-Golgi transport</keyword>
<dbReference type="InterPro" id="IPR007123">
    <property type="entry name" value="Gelsolin-like_dom"/>
</dbReference>
<dbReference type="Pfam" id="PF00626">
    <property type="entry name" value="Gelsolin"/>
    <property type="match status" value="1"/>
</dbReference>
<dbReference type="Pfam" id="PF00582">
    <property type="entry name" value="Usp"/>
    <property type="match status" value="1"/>
</dbReference>
<dbReference type="SUPFAM" id="SSF82919">
    <property type="entry name" value="Zn-finger domain of Sec23/24"/>
    <property type="match status" value="1"/>
</dbReference>
<evidence type="ECO:0000256" key="4">
    <source>
        <dbReference type="ARBA" id="ARBA00022833"/>
    </source>
</evidence>
<evidence type="ECO:0000313" key="16">
    <source>
        <dbReference type="Proteomes" id="UP000266723"/>
    </source>
</evidence>
<evidence type="ECO:0000313" key="15">
    <source>
        <dbReference type="EMBL" id="KAF3498084.1"/>
    </source>
</evidence>
<comment type="similarity">
    <text evidence="9">Belongs to the SEC23/SEC24 family. SEC23 subfamily.</text>
</comment>
<keyword evidence="6 9" id="KW-0653">Protein transport</keyword>
<dbReference type="InterPro" id="IPR006016">
    <property type="entry name" value="UspA"/>
</dbReference>
<dbReference type="Pfam" id="PF04811">
    <property type="entry name" value="Sec23_trunk"/>
    <property type="match status" value="1"/>
</dbReference>
<feature type="domain" description="UspA" evidence="10">
    <location>
        <begin position="41"/>
        <end position="167"/>
    </location>
</feature>
<keyword evidence="4 9" id="KW-0862">Zinc</keyword>
<keyword evidence="3 9" id="KW-0256">Endoplasmic reticulum</keyword>
<keyword evidence="16" id="KW-1185">Reference proteome</keyword>
<dbReference type="Gene3D" id="3.40.50.620">
    <property type="entry name" value="HUPs"/>
    <property type="match status" value="1"/>
</dbReference>
<evidence type="ECO:0000256" key="8">
    <source>
        <dbReference type="ARBA" id="ARBA00023329"/>
    </source>
</evidence>
<feature type="domain" description="Zinc finger Sec23/Sec24-type" evidence="12">
    <location>
        <begin position="249"/>
        <end position="287"/>
    </location>
</feature>
<dbReference type="InterPro" id="IPR036174">
    <property type="entry name" value="Znf_Sec23_Sec24_sf"/>
</dbReference>
<keyword evidence="9" id="KW-0963">Cytoplasm</keyword>
<dbReference type="PANTHER" id="PTHR11141:SF2">
    <property type="entry name" value="PROTEIN TRANSPORT PROTEIN SEC23 C"/>
    <property type="match status" value="1"/>
</dbReference>
<dbReference type="InterPro" id="IPR006895">
    <property type="entry name" value="Znf_Sec23_Sec24"/>
</dbReference>
<dbReference type="InterPro" id="IPR036180">
    <property type="entry name" value="Gelsolin-like_dom_sf"/>
</dbReference>
<dbReference type="InterPro" id="IPR036175">
    <property type="entry name" value="Sec23/24_helical_dom_sf"/>
</dbReference>
<evidence type="ECO:0000256" key="7">
    <source>
        <dbReference type="ARBA" id="ARBA00023136"/>
    </source>
</evidence>
<reference evidence="15 16" key="1">
    <citation type="journal article" date="2020" name="BMC Genomics">
        <title>Intraspecific diversification of the crop wild relative Brassica cretica Lam. using demographic model selection.</title>
        <authorList>
            <person name="Kioukis A."/>
            <person name="Michalopoulou V.A."/>
            <person name="Briers L."/>
            <person name="Pirintsos S."/>
            <person name="Studholme D.J."/>
            <person name="Pavlidis P."/>
            <person name="Sarris P.F."/>
        </authorList>
    </citation>
    <scope>NUCLEOTIDE SEQUENCE [LARGE SCALE GENOMIC DNA]</scope>
    <source>
        <strain evidence="16">cv. PFS-1207/04</strain>
    </source>
</reference>
<dbReference type="InterPro" id="IPR037364">
    <property type="entry name" value="Sec23"/>
</dbReference>
<dbReference type="InterPro" id="IPR029006">
    <property type="entry name" value="ADF-H/Gelsolin-like_dom_sf"/>
</dbReference>
<dbReference type="InterPro" id="IPR006900">
    <property type="entry name" value="Sec23/24_helical_dom"/>
</dbReference>
<dbReference type="InterPro" id="IPR006896">
    <property type="entry name" value="Sec23/24_trunk_dom"/>
</dbReference>
<evidence type="ECO:0000256" key="1">
    <source>
        <dbReference type="ARBA" id="ARBA00022448"/>
    </source>
</evidence>
<keyword evidence="8 9" id="KW-0968">Cytoplasmic vesicle</keyword>
<evidence type="ECO:0000259" key="14">
    <source>
        <dbReference type="Pfam" id="PF04815"/>
    </source>
</evidence>
<dbReference type="Gene3D" id="1.20.120.730">
    <property type="entry name" value="Sec23/Sec24 helical domain"/>
    <property type="match status" value="1"/>
</dbReference>
<evidence type="ECO:0000259" key="13">
    <source>
        <dbReference type="Pfam" id="PF04811"/>
    </source>
</evidence>
<evidence type="ECO:0000259" key="12">
    <source>
        <dbReference type="Pfam" id="PF04810"/>
    </source>
</evidence>
<evidence type="ECO:0000259" key="10">
    <source>
        <dbReference type="Pfam" id="PF00582"/>
    </source>
</evidence>
<evidence type="ECO:0000256" key="5">
    <source>
        <dbReference type="ARBA" id="ARBA00022892"/>
    </source>
</evidence>
<accession>A0ABQ7AK67</accession>
<dbReference type="Gene3D" id="2.30.30.380">
    <property type="entry name" value="Zn-finger domain of Sec23/24"/>
    <property type="match status" value="1"/>
</dbReference>
<dbReference type="SUPFAM" id="SSF53300">
    <property type="entry name" value="vWA-like"/>
    <property type="match status" value="1"/>
</dbReference>
<evidence type="ECO:0000256" key="2">
    <source>
        <dbReference type="ARBA" id="ARBA00022723"/>
    </source>
</evidence>
<dbReference type="Pfam" id="PF04815">
    <property type="entry name" value="Sec23_helical"/>
    <property type="match status" value="1"/>
</dbReference>
<dbReference type="Gene3D" id="2.60.40.1670">
    <property type="entry name" value="beta-sandwich domain of Sec23/24"/>
    <property type="match status" value="1"/>
</dbReference>
<organism evidence="15 16">
    <name type="scientific">Brassica cretica</name>
    <name type="common">Mustard</name>
    <dbReference type="NCBI Taxonomy" id="69181"/>
    <lineage>
        <taxon>Eukaryota</taxon>
        <taxon>Viridiplantae</taxon>
        <taxon>Streptophyta</taxon>
        <taxon>Embryophyta</taxon>
        <taxon>Tracheophyta</taxon>
        <taxon>Spermatophyta</taxon>
        <taxon>Magnoliopsida</taxon>
        <taxon>eudicotyledons</taxon>
        <taxon>Gunneridae</taxon>
        <taxon>Pentapetalae</taxon>
        <taxon>rosids</taxon>
        <taxon>malvids</taxon>
        <taxon>Brassicales</taxon>
        <taxon>Brassicaceae</taxon>
        <taxon>Brassiceae</taxon>
        <taxon>Brassica</taxon>
    </lineage>
</organism>
<feature type="domain" description="Gelsolin-like" evidence="11">
    <location>
        <begin position="792"/>
        <end position="880"/>
    </location>
</feature>
<dbReference type="Gene3D" id="3.40.50.410">
    <property type="entry name" value="von Willebrand factor, type A domain"/>
    <property type="match status" value="1"/>
</dbReference>
<gene>
    <name evidence="15" type="ORF">DY000_02057265</name>
</gene>
<evidence type="ECO:0000256" key="3">
    <source>
        <dbReference type="ARBA" id="ARBA00022824"/>
    </source>
</evidence>
<evidence type="ECO:0000256" key="6">
    <source>
        <dbReference type="ARBA" id="ARBA00022927"/>
    </source>
</evidence>
<dbReference type="Pfam" id="PF04810">
    <property type="entry name" value="zf-Sec23_Sec24"/>
    <property type="match status" value="1"/>
</dbReference>
<evidence type="ECO:0000259" key="11">
    <source>
        <dbReference type="Pfam" id="PF00626"/>
    </source>
</evidence>
<feature type="domain" description="Sec23/Sec24 helical" evidence="14">
    <location>
        <begin position="680"/>
        <end position="778"/>
    </location>
</feature>
<dbReference type="SUPFAM" id="SSF81811">
    <property type="entry name" value="Helical domain of Sec23/24"/>
    <property type="match status" value="1"/>
</dbReference>
<name>A0ABQ7AK67_BRACR</name>
<protein>
    <recommendedName>
        <fullName evidence="9">Protein transport protein SEC23</fullName>
    </recommendedName>
</protein>
<dbReference type="CDD" id="cd23659">
    <property type="entry name" value="USP_At3g01520-like"/>
    <property type="match status" value="1"/>
</dbReference>
<feature type="domain" description="Sec23/Sec24 trunk" evidence="13">
    <location>
        <begin position="316"/>
        <end position="583"/>
    </location>
</feature>
<evidence type="ECO:0000256" key="9">
    <source>
        <dbReference type="RuleBase" id="RU365030"/>
    </source>
</evidence>
<dbReference type="SUPFAM" id="SSF81995">
    <property type="entry name" value="beta-sandwich domain of Sec23/24"/>
    <property type="match status" value="1"/>
</dbReference>
<dbReference type="SUPFAM" id="SSF52402">
    <property type="entry name" value="Adenine nucleotide alpha hydrolases-like"/>
    <property type="match status" value="1"/>
</dbReference>
<comment type="function">
    <text evidence="9">Component of the coat protein complex II (COPII) which promotes the formation of transport vesicles from the endoplasmic reticulum (ER). The coat has two main functions, the physical deformation of the endoplasmic reticulum membrane into vesicles and the selection of cargo molecules.</text>
</comment>
<dbReference type="SUPFAM" id="SSF82754">
    <property type="entry name" value="C-terminal, gelsolin-like domain of Sec23/24"/>
    <property type="match status" value="1"/>
</dbReference>
<proteinExistence type="inferred from homology"/>
<dbReference type="Gene3D" id="3.40.20.10">
    <property type="entry name" value="Severin"/>
    <property type="match status" value="1"/>
</dbReference>
<sequence>MEPLMEDEEFSIREVVLPSLIPVVPEPELEREDGERRRGRDVIIAVDHGPNSKHAFDWALVHFCRLADTIHLVHAVSSVKNDVVYETSQALMEKLAVEAFQVAMVKSVARVVEGEAGKVICKEAERLKPAAVIMGTRGRSLVRSVLQGSVSEYCFHNCKSAPVIIVPGKVSSSCIKKNICYAFDRTLGVCKSPSMAEFAELESQDGVRMPWNIIPVATTKDHQPIDSEIPVSAIYTPLAPSTPLLPYAPLRCRTCRSVLNPYSVVDFSASTWGCPFCFNRNPFPSNYSSISDTNLPPELFPRSTTVEYLSSSSSSPPPVFLFVVDTCLFSDELDFLRSSLSQALDLIPDASVVGLIAFDSLVRVYELGFPHCTKSYFFHGNRDCSKDQLLDQLSFFVKSPKPSSGVIAGVRDGLSAEDIARFLPPASDCQFTLHSVLEELGSSQWPAAPDHRPGRCTGVALRIAACLLGACFPGSAARIMAFVGGPSTLGPGAIVSPELSEPIRSHKDIGKDSAPCYHEAVEFYEKLAKQLVHQGHVLDVFASSVDQVGIAEMRVAVEQTGGFVVLAESFGHSVFRDSLKRVFQSGENDLGLSSCGIFEINCSKGVKVQGIIGPCASLEKKGPLCSDTGIGQGHTSAWKMCGLVADQSVLLPVFNIVRDLKLFHLKLQVMDGEELTNGFDQEAAAVVMARLISFKMETQPEFNPQRWADKALVNLCSQFGEYQKGNASSFNLPSQLSNFPQFVFHLRRSQFVQVFNNSPDETAYFRMILNRENVSNSVVMIQPWLVSFTFNSQPEPIPLDVASIAADRILLLDAYFTLVIFHGATIAQWRKAGYHHQPEHQALVHLLQSPRDYSDTIINERFPIPRLVICDQYGSQARFLLAKLNPSSDGNGPFSGGSNVFTDDVSMSVFLDHLRRLIVH</sequence>